<name>A0A1N6HS62_9BACT</name>
<proteinExistence type="predicted"/>
<keyword evidence="1" id="KW-0472">Membrane</keyword>
<sequence>MGGMLFFSRLLRVQLHWTIYALLGMAVWAIYTFDHLMDARVHPTGSKMDRHGFHQKHGLALWFLLVTVVLVGLYGAYVVFGIGKELFAGGILAVIILLVMLIIRVLPPRFHWLKELNTAIFYVIGIALLPFLRFSFFDWTWETGTITSGYIALAYLNLIMLSFLDAGKDQASGYGSLISVLPKDQLNKVIRILCIAIIVVFFGGVIFLSSFYKLFSCLILIMGLIHYLTFFNPRLSSPQIRYRMEATFFLPWILLVW</sequence>
<evidence type="ECO:0008006" key="4">
    <source>
        <dbReference type="Google" id="ProtNLM"/>
    </source>
</evidence>
<feature type="transmembrane region" description="Helical" evidence="1">
    <location>
        <begin position="149"/>
        <end position="167"/>
    </location>
</feature>
<protein>
    <recommendedName>
        <fullName evidence="4">UbiA prenyltransferase family protein</fullName>
    </recommendedName>
</protein>
<evidence type="ECO:0000313" key="3">
    <source>
        <dbReference type="Proteomes" id="UP000185221"/>
    </source>
</evidence>
<dbReference type="AlphaFoldDB" id="A0A1N6HS62"/>
<gene>
    <name evidence="2" type="ORF">SAMN05444394_3943</name>
</gene>
<accession>A0A1N6HS62</accession>
<feature type="transmembrane region" description="Helical" evidence="1">
    <location>
        <begin position="15"/>
        <end position="37"/>
    </location>
</feature>
<keyword evidence="3" id="KW-1185">Reference proteome</keyword>
<feature type="transmembrane region" description="Helical" evidence="1">
    <location>
        <begin position="213"/>
        <end position="231"/>
    </location>
</feature>
<evidence type="ECO:0000313" key="2">
    <source>
        <dbReference type="EMBL" id="SIO22603.1"/>
    </source>
</evidence>
<dbReference type="STRING" id="226505.SAMN05444394_3943"/>
<feature type="transmembrane region" description="Helical" evidence="1">
    <location>
        <begin position="188"/>
        <end position="207"/>
    </location>
</feature>
<feature type="transmembrane region" description="Helical" evidence="1">
    <location>
        <begin position="58"/>
        <end position="80"/>
    </location>
</feature>
<keyword evidence="1" id="KW-0812">Transmembrane</keyword>
<evidence type="ECO:0000256" key="1">
    <source>
        <dbReference type="SAM" id="Phobius"/>
    </source>
</evidence>
<keyword evidence="1" id="KW-1133">Transmembrane helix</keyword>
<dbReference type="EMBL" id="FSRC01000004">
    <property type="protein sequence ID" value="SIO22603.1"/>
    <property type="molecule type" value="Genomic_DNA"/>
</dbReference>
<reference evidence="3" key="1">
    <citation type="submission" date="2016-11" db="EMBL/GenBank/DDBJ databases">
        <authorList>
            <person name="Varghese N."/>
            <person name="Submissions S."/>
        </authorList>
    </citation>
    <scope>NUCLEOTIDE SEQUENCE [LARGE SCALE GENOMIC DNA]</scope>
    <source>
        <strain evidence="3">DSM 15292</strain>
    </source>
</reference>
<feature type="transmembrane region" description="Helical" evidence="1">
    <location>
        <begin position="86"/>
        <end position="107"/>
    </location>
</feature>
<dbReference type="Proteomes" id="UP000185221">
    <property type="component" value="Unassembled WGS sequence"/>
</dbReference>
<feature type="transmembrane region" description="Helical" evidence="1">
    <location>
        <begin position="119"/>
        <end position="137"/>
    </location>
</feature>
<organism evidence="2 3">
    <name type="scientific">Algoriphagus halophilus</name>
    <dbReference type="NCBI Taxonomy" id="226505"/>
    <lineage>
        <taxon>Bacteria</taxon>
        <taxon>Pseudomonadati</taxon>
        <taxon>Bacteroidota</taxon>
        <taxon>Cytophagia</taxon>
        <taxon>Cytophagales</taxon>
        <taxon>Cyclobacteriaceae</taxon>
        <taxon>Algoriphagus</taxon>
    </lineage>
</organism>